<reference evidence="2" key="1">
    <citation type="journal article" date="2022" name="bioRxiv">
        <title>Sequencing and chromosome-scale assembly of the giantPleurodeles waltlgenome.</title>
        <authorList>
            <person name="Brown T."/>
            <person name="Elewa A."/>
            <person name="Iarovenko S."/>
            <person name="Subramanian E."/>
            <person name="Araus A.J."/>
            <person name="Petzold A."/>
            <person name="Susuki M."/>
            <person name="Suzuki K.-i.T."/>
            <person name="Hayashi T."/>
            <person name="Toyoda A."/>
            <person name="Oliveira C."/>
            <person name="Osipova E."/>
            <person name="Leigh N.D."/>
            <person name="Simon A."/>
            <person name="Yun M.H."/>
        </authorList>
    </citation>
    <scope>NUCLEOTIDE SEQUENCE</scope>
    <source>
        <strain evidence="2">20211129_DDA</strain>
        <tissue evidence="2">Liver</tissue>
    </source>
</reference>
<evidence type="ECO:0000256" key="1">
    <source>
        <dbReference type="SAM" id="MobiDB-lite"/>
    </source>
</evidence>
<organism evidence="2 3">
    <name type="scientific">Pleurodeles waltl</name>
    <name type="common">Iberian ribbed newt</name>
    <dbReference type="NCBI Taxonomy" id="8319"/>
    <lineage>
        <taxon>Eukaryota</taxon>
        <taxon>Metazoa</taxon>
        <taxon>Chordata</taxon>
        <taxon>Craniata</taxon>
        <taxon>Vertebrata</taxon>
        <taxon>Euteleostomi</taxon>
        <taxon>Amphibia</taxon>
        <taxon>Batrachia</taxon>
        <taxon>Caudata</taxon>
        <taxon>Salamandroidea</taxon>
        <taxon>Salamandridae</taxon>
        <taxon>Pleurodelinae</taxon>
        <taxon>Pleurodeles</taxon>
    </lineage>
</organism>
<dbReference type="EMBL" id="JANPWB010000011">
    <property type="protein sequence ID" value="KAJ1130875.1"/>
    <property type="molecule type" value="Genomic_DNA"/>
</dbReference>
<dbReference type="AlphaFoldDB" id="A0AAV7PS46"/>
<accession>A0AAV7PS46</accession>
<sequence length="178" mass="19327">MRAGWLADYRSERALVPGAPLQAACDLHLPKGATCHIRYHVGGVGPDPVPLSGCLHGEEESEQQPRRWMSLPQPGLRDTASLAAGTTLKHGGQEARNRRHQKPGDGLNCLEDPTMPGSLLLVCRYPGAVLPAYPIVVYIWCFCAVTLGPNDQRPDWDLPPPFCRSEERAGRGGLTTQG</sequence>
<feature type="region of interest" description="Disordered" evidence="1">
    <location>
        <begin position="158"/>
        <end position="178"/>
    </location>
</feature>
<protein>
    <submittedName>
        <fullName evidence="2">Uncharacterized protein</fullName>
    </submittedName>
</protein>
<name>A0AAV7PS46_PLEWA</name>
<gene>
    <name evidence="2" type="ORF">NDU88_009220</name>
</gene>
<evidence type="ECO:0000313" key="2">
    <source>
        <dbReference type="EMBL" id="KAJ1130875.1"/>
    </source>
</evidence>
<keyword evidence="3" id="KW-1185">Reference proteome</keyword>
<evidence type="ECO:0000313" key="3">
    <source>
        <dbReference type="Proteomes" id="UP001066276"/>
    </source>
</evidence>
<dbReference type="Proteomes" id="UP001066276">
    <property type="component" value="Chromosome 7"/>
</dbReference>
<proteinExistence type="predicted"/>
<comment type="caution">
    <text evidence="2">The sequence shown here is derived from an EMBL/GenBank/DDBJ whole genome shotgun (WGS) entry which is preliminary data.</text>
</comment>